<dbReference type="Proteomes" id="UP000299102">
    <property type="component" value="Unassembled WGS sequence"/>
</dbReference>
<dbReference type="EMBL" id="BGZK01002105">
    <property type="protein sequence ID" value="GBP90710.1"/>
    <property type="molecule type" value="Genomic_DNA"/>
</dbReference>
<proteinExistence type="predicted"/>
<name>A0A4C1ZRY4_EUMVA</name>
<accession>A0A4C1ZRY4</accession>
<sequence length="107" mass="11751">MPRYSHGTVSGDELISSLEQRQHAAAGSVGRHLEASPAGAATLRRGALLLISRYRVFAEGDDKDKWRRRLSRAAGAAPRPRRLLRFHLQNVLHRLHPALALAEGSAV</sequence>
<protein>
    <submittedName>
        <fullName evidence="1">Uncharacterized protein</fullName>
    </submittedName>
</protein>
<evidence type="ECO:0000313" key="2">
    <source>
        <dbReference type="Proteomes" id="UP000299102"/>
    </source>
</evidence>
<evidence type="ECO:0000313" key="1">
    <source>
        <dbReference type="EMBL" id="GBP90710.1"/>
    </source>
</evidence>
<reference evidence="1 2" key="1">
    <citation type="journal article" date="2019" name="Commun. Biol.">
        <title>The bagworm genome reveals a unique fibroin gene that provides high tensile strength.</title>
        <authorList>
            <person name="Kono N."/>
            <person name="Nakamura H."/>
            <person name="Ohtoshi R."/>
            <person name="Tomita M."/>
            <person name="Numata K."/>
            <person name="Arakawa K."/>
        </authorList>
    </citation>
    <scope>NUCLEOTIDE SEQUENCE [LARGE SCALE GENOMIC DNA]</scope>
</reference>
<comment type="caution">
    <text evidence="1">The sequence shown here is derived from an EMBL/GenBank/DDBJ whole genome shotgun (WGS) entry which is preliminary data.</text>
</comment>
<gene>
    <name evidence="1" type="ORF">EVAR_67019_1</name>
</gene>
<organism evidence="1 2">
    <name type="scientific">Eumeta variegata</name>
    <name type="common">Bagworm moth</name>
    <name type="synonym">Eumeta japonica</name>
    <dbReference type="NCBI Taxonomy" id="151549"/>
    <lineage>
        <taxon>Eukaryota</taxon>
        <taxon>Metazoa</taxon>
        <taxon>Ecdysozoa</taxon>
        <taxon>Arthropoda</taxon>
        <taxon>Hexapoda</taxon>
        <taxon>Insecta</taxon>
        <taxon>Pterygota</taxon>
        <taxon>Neoptera</taxon>
        <taxon>Endopterygota</taxon>
        <taxon>Lepidoptera</taxon>
        <taxon>Glossata</taxon>
        <taxon>Ditrysia</taxon>
        <taxon>Tineoidea</taxon>
        <taxon>Psychidae</taxon>
        <taxon>Oiketicinae</taxon>
        <taxon>Eumeta</taxon>
    </lineage>
</organism>
<dbReference type="AlphaFoldDB" id="A0A4C1ZRY4"/>
<keyword evidence="2" id="KW-1185">Reference proteome</keyword>